<feature type="compositionally biased region" description="Polar residues" evidence="1">
    <location>
        <begin position="129"/>
        <end position="138"/>
    </location>
</feature>
<feature type="region of interest" description="Disordered" evidence="1">
    <location>
        <begin position="65"/>
        <end position="154"/>
    </location>
</feature>
<keyword evidence="2" id="KW-0472">Membrane</keyword>
<evidence type="ECO:0000256" key="1">
    <source>
        <dbReference type="SAM" id="MobiDB-lite"/>
    </source>
</evidence>
<dbReference type="RefSeq" id="WP_265684729.1">
    <property type="nucleotide sequence ID" value="NZ_CP120865.1"/>
</dbReference>
<proteinExistence type="predicted"/>
<feature type="compositionally biased region" description="Basic residues" evidence="1">
    <location>
        <begin position="69"/>
        <end position="83"/>
    </location>
</feature>
<keyword evidence="2" id="KW-1133">Transmembrane helix</keyword>
<geneLocation type="plasmid" evidence="3 4">
    <name>unnamed2</name>
</geneLocation>
<dbReference type="EMBL" id="CP120865">
    <property type="protein sequence ID" value="WFE92645.1"/>
    <property type="molecule type" value="Genomic_DNA"/>
</dbReference>
<organism evidence="3 4">
    <name type="scientific">Roseibium porphyridii</name>
    <dbReference type="NCBI Taxonomy" id="2866279"/>
    <lineage>
        <taxon>Bacteria</taxon>
        <taxon>Pseudomonadati</taxon>
        <taxon>Pseudomonadota</taxon>
        <taxon>Alphaproteobacteria</taxon>
        <taxon>Hyphomicrobiales</taxon>
        <taxon>Stappiaceae</taxon>
        <taxon>Roseibium</taxon>
    </lineage>
</organism>
<gene>
    <name evidence="3" type="ORF">K1718_27350</name>
</gene>
<evidence type="ECO:0000313" key="4">
    <source>
        <dbReference type="Proteomes" id="UP001209803"/>
    </source>
</evidence>
<accession>A0ABY8FHF1</accession>
<protein>
    <submittedName>
        <fullName evidence="3">Uncharacterized protein</fullName>
    </submittedName>
</protein>
<keyword evidence="3" id="KW-0614">Plasmid</keyword>
<evidence type="ECO:0000256" key="2">
    <source>
        <dbReference type="SAM" id="Phobius"/>
    </source>
</evidence>
<dbReference type="Proteomes" id="UP001209803">
    <property type="component" value="Plasmid unnamed2"/>
</dbReference>
<sequence length="154" mass="16958">MIRTLIGAILRLIQIILGVTGLIFLYGVISGGGGWVPLGITVVVLLVVGNLLEWMRERITDPYNPRWYREKKPKPKKEKKLKAPKPEKPRLTKKSDPVASAPVTKSSRANKRRFATPPTVAVEDGKTAPASSAMTNELQCFVEQGQAEIDGQQP</sequence>
<keyword evidence="2" id="KW-0812">Transmembrane</keyword>
<reference evidence="3 4" key="1">
    <citation type="submission" date="2023-03" db="EMBL/GenBank/DDBJ databases">
        <title>Roseibium porphyridii sp. nov. and Roseibium rhodosorbium sp. nov. isolated from marine algae, Porphyridium cruentum and Rhodosorus marinus, respectively.</title>
        <authorList>
            <person name="Lee M.W."/>
            <person name="Choi B.J."/>
            <person name="Lee J.K."/>
            <person name="Choi D.G."/>
            <person name="Baek J.H."/>
            <person name="Bayburt H."/>
            <person name="Kim J.M."/>
            <person name="Han D.M."/>
            <person name="Kim K.H."/>
            <person name="Jeon C.O."/>
        </authorList>
    </citation>
    <scope>NUCLEOTIDE SEQUENCE [LARGE SCALE GENOMIC DNA]</scope>
    <source>
        <strain evidence="3 4">KMA01</strain>
        <plasmid evidence="3 4">unnamed2</plasmid>
    </source>
</reference>
<keyword evidence="4" id="KW-1185">Reference proteome</keyword>
<name>A0ABY8FHF1_9HYPH</name>
<feature type="transmembrane region" description="Helical" evidence="2">
    <location>
        <begin position="12"/>
        <end position="29"/>
    </location>
</feature>
<evidence type="ECO:0000313" key="3">
    <source>
        <dbReference type="EMBL" id="WFE92645.1"/>
    </source>
</evidence>
<feature type="compositionally biased region" description="Basic and acidic residues" evidence="1">
    <location>
        <begin position="84"/>
        <end position="96"/>
    </location>
</feature>
<feature type="transmembrane region" description="Helical" evidence="2">
    <location>
        <begin position="35"/>
        <end position="52"/>
    </location>
</feature>